<gene>
    <name evidence="1" type="ORF">BKG76_19940</name>
</gene>
<dbReference type="STRING" id="948102.BKG76_19940"/>
<dbReference type="InterPro" id="IPR021784">
    <property type="entry name" value="DUF3349"/>
</dbReference>
<dbReference type="EMBL" id="MLIK01000024">
    <property type="protein sequence ID" value="OHU18809.1"/>
    <property type="molecule type" value="Genomic_DNA"/>
</dbReference>
<dbReference type="Gene3D" id="1.10.10.2390">
    <property type="match status" value="1"/>
</dbReference>
<protein>
    <recommendedName>
        <fullName evidence="3">DUF3349 domain-containing protein</fullName>
    </recommendedName>
</protein>
<evidence type="ECO:0008006" key="3">
    <source>
        <dbReference type="Google" id="ProtNLM"/>
    </source>
</evidence>
<organism evidence="1 2">
    <name type="scientific">Mycobacteroides franklinii</name>
    <dbReference type="NCBI Taxonomy" id="948102"/>
    <lineage>
        <taxon>Bacteria</taxon>
        <taxon>Bacillati</taxon>
        <taxon>Actinomycetota</taxon>
        <taxon>Actinomycetes</taxon>
        <taxon>Mycobacteriales</taxon>
        <taxon>Mycobacteriaceae</taxon>
        <taxon>Mycobacteroides</taxon>
    </lineage>
</organism>
<dbReference type="AlphaFoldDB" id="A0A1S1L2R5"/>
<proteinExistence type="predicted"/>
<evidence type="ECO:0000313" key="2">
    <source>
        <dbReference type="Proteomes" id="UP000179616"/>
    </source>
</evidence>
<dbReference type="Proteomes" id="UP000179616">
    <property type="component" value="Unassembled WGS sequence"/>
</dbReference>
<dbReference type="GeneID" id="57169090"/>
<name>A0A1S1L2R5_9MYCO</name>
<dbReference type="Pfam" id="PF11829">
    <property type="entry name" value="DUF3349"/>
    <property type="match status" value="1"/>
</dbReference>
<reference evidence="1 2" key="1">
    <citation type="submission" date="2016-10" db="EMBL/GenBank/DDBJ databases">
        <title>Evaluation of Human, Veterinary and Environmental Mycobacterium chelonae Isolates by Core Genome Phylogenomic Analysis, Targeted Gene Comparison, and Anti-microbial Susceptibility Patterns: A Tale of Mistaken Identities.</title>
        <authorList>
            <person name="Fogelson S.B."/>
            <person name="Camus A.C."/>
            <person name="Lorenz W."/>
            <person name="Vasireddy R."/>
            <person name="Vasireddy S."/>
            <person name="Smith T."/>
            <person name="Brown-Elliott B.A."/>
            <person name="Wallace R.J.Jr."/>
            <person name="Hasan N.A."/>
            <person name="Reischl U."/>
            <person name="Sanchez S."/>
        </authorList>
    </citation>
    <scope>NUCLEOTIDE SEQUENCE [LARGE SCALE GENOMIC DNA]</scope>
    <source>
        <strain evidence="1 2">1559</strain>
    </source>
</reference>
<comment type="caution">
    <text evidence="1">The sequence shown here is derived from an EMBL/GenBank/DDBJ whole genome shotgun (WGS) entry which is preliminary data.</text>
</comment>
<dbReference type="RefSeq" id="WP_070939464.1">
    <property type="nucleotide sequence ID" value="NZ_MLIK01000024.1"/>
</dbReference>
<dbReference type="Gene3D" id="6.10.140.2080">
    <property type="match status" value="1"/>
</dbReference>
<accession>A0A1S1L2R5</accession>
<sequence>MALPDVLARIVKFLRAGYPNGVPSTDYIPLLALLKRRLTDDEIVTVANELATHGRLLVDGGDIRVAVTKMTDDMPEPQDIDRVTAQLASIGWPVADEFRLPPS</sequence>
<dbReference type="OrthoDB" id="4350726at2"/>
<evidence type="ECO:0000313" key="1">
    <source>
        <dbReference type="EMBL" id="OHU18809.1"/>
    </source>
</evidence>